<evidence type="ECO:0000313" key="3">
    <source>
        <dbReference type="Proteomes" id="UP001153269"/>
    </source>
</evidence>
<protein>
    <submittedName>
        <fullName evidence="2">Uncharacterized protein</fullName>
    </submittedName>
</protein>
<comment type="caution">
    <text evidence="2">The sequence shown here is derived from an EMBL/GenBank/DDBJ whole genome shotgun (WGS) entry which is preliminary data.</text>
</comment>
<feature type="compositionally biased region" description="Polar residues" evidence="1">
    <location>
        <begin position="103"/>
        <end position="126"/>
    </location>
</feature>
<organism evidence="2 3">
    <name type="scientific">Pleuronectes platessa</name>
    <name type="common">European plaice</name>
    <dbReference type="NCBI Taxonomy" id="8262"/>
    <lineage>
        <taxon>Eukaryota</taxon>
        <taxon>Metazoa</taxon>
        <taxon>Chordata</taxon>
        <taxon>Craniata</taxon>
        <taxon>Vertebrata</taxon>
        <taxon>Euteleostomi</taxon>
        <taxon>Actinopterygii</taxon>
        <taxon>Neopterygii</taxon>
        <taxon>Teleostei</taxon>
        <taxon>Neoteleostei</taxon>
        <taxon>Acanthomorphata</taxon>
        <taxon>Carangaria</taxon>
        <taxon>Pleuronectiformes</taxon>
        <taxon>Pleuronectoidei</taxon>
        <taxon>Pleuronectidae</taxon>
        <taxon>Pleuronectes</taxon>
    </lineage>
</organism>
<keyword evidence="3" id="KW-1185">Reference proteome</keyword>
<evidence type="ECO:0000256" key="1">
    <source>
        <dbReference type="SAM" id="MobiDB-lite"/>
    </source>
</evidence>
<name>A0A9N7TLK0_PLEPL</name>
<dbReference type="EMBL" id="CADEAL010000091">
    <property type="protein sequence ID" value="CAB1414164.1"/>
    <property type="molecule type" value="Genomic_DNA"/>
</dbReference>
<dbReference type="Proteomes" id="UP001153269">
    <property type="component" value="Unassembled WGS sequence"/>
</dbReference>
<proteinExistence type="predicted"/>
<sequence>MLNQRKDSGSFLVPGGVGGSLNFLWASRVPLDVSTPSGRFNSLWMSQLPLGVSTSRPVSKDDFTHELQRIRSRRSAEVVVKAQMDSQRHRNLWRVQEDLDSAGSRSTRGQQKTLTATAGTPSSLSTEHGDGATVQQQQQQQLGAQTTHSVVALVIVLRGHLRETEHQAQSGSTARPPIHRGQGRSRVSRSISGVYDR</sequence>
<evidence type="ECO:0000313" key="2">
    <source>
        <dbReference type="EMBL" id="CAB1414164.1"/>
    </source>
</evidence>
<feature type="region of interest" description="Disordered" evidence="1">
    <location>
        <begin position="164"/>
        <end position="197"/>
    </location>
</feature>
<gene>
    <name evidence="2" type="ORF">PLEPLA_LOCUS1869</name>
</gene>
<feature type="region of interest" description="Disordered" evidence="1">
    <location>
        <begin position="93"/>
        <end position="141"/>
    </location>
</feature>
<reference evidence="2" key="1">
    <citation type="submission" date="2020-03" db="EMBL/GenBank/DDBJ databases">
        <authorList>
            <person name="Weist P."/>
        </authorList>
    </citation>
    <scope>NUCLEOTIDE SEQUENCE</scope>
</reference>
<feature type="compositionally biased region" description="Low complexity" evidence="1">
    <location>
        <begin position="188"/>
        <end position="197"/>
    </location>
</feature>
<feature type="compositionally biased region" description="Basic residues" evidence="1">
    <location>
        <begin position="177"/>
        <end position="187"/>
    </location>
</feature>
<dbReference type="AlphaFoldDB" id="A0A9N7TLK0"/>
<accession>A0A9N7TLK0</accession>